<evidence type="ECO:0000256" key="1">
    <source>
        <dbReference type="SAM" id="Phobius"/>
    </source>
</evidence>
<dbReference type="Proteomes" id="UP001267290">
    <property type="component" value="Unassembled WGS sequence"/>
</dbReference>
<protein>
    <submittedName>
        <fullName evidence="2">Multisubunit Na+/H+ antiporter MnhF subunit</fullName>
    </submittedName>
</protein>
<evidence type="ECO:0000313" key="3">
    <source>
        <dbReference type="Proteomes" id="UP001267290"/>
    </source>
</evidence>
<dbReference type="RefSeq" id="WP_310502385.1">
    <property type="nucleotide sequence ID" value="NZ_JAVDSB010000022.1"/>
</dbReference>
<keyword evidence="1" id="KW-1133">Transmembrane helix</keyword>
<sequence length="72" mass="8385">MILYRFISFIVAALVFISIYMISLKIVRFVILDHLTLRLQLQSLVEIITLLIIAVISLVSTVSLLRYLVRHR</sequence>
<name>A0ABU1P7G1_9BACL</name>
<accession>A0ABU1P7G1</accession>
<keyword evidence="1" id="KW-0472">Membrane</keyword>
<keyword evidence="3" id="KW-1185">Reference proteome</keyword>
<reference evidence="2 3" key="1">
    <citation type="submission" date="2023-07" db="EMBL/GenBank/DDBJ databases">
        <title>Sorghum-associated microbial communities from plants grown in Nebraska, USA.</title>
        <authorList>
            <person name="Schachtman D."/>
        </authorList>
    </citation>
    <scope>NUCLEOTIDE SEQUENCE [LARGE SCALE GENOMIC DNA]</scope>
    <source>
        <strain evidence="2 3">CC258</strain>
    </source>
</reference>
<feature type="transmembrane region" description="Helical" evidence="1">
    <location>
        <begin position="7"/>
        <end position="27"/>
    </location>
</feature>
<comment type="caution">
    <text evidence="2">The sequence shown here is derived from an EMBL/GenBank/DDBJ whole genome shotgun (WGS) entry which is preliminary data.</text>
</comment>
<organism evidence="2 3">
    <name type="scientific">Paenibacillus qinlingensis</name>
    <dbReference type="NCBI Taxonomy" id="1837343"/>
    <lineage>
        <taxon>Bacteria</taxon>
        <taxon>Bacillati</taxon>
        <taxon>Bacillota</taxon>
        <taxon>Bacilli</taxon>
        <taxon>Bacillales</taxon>
        <taxon>Paenibacillaceae</taxon>
        <taxon>Paenibacillus</taxon>
    </lineage>
</organism>
<evidence type="ECO:0000313" key="2">
    <source>
        <dbReference type="EMBL" id="MDR6554977.1"/>
    </source>
</evidence>
<gene>
    <name evidence="2" type="ORF">J2736_006220</name>
</gene>
<dbReference type="EMBL" id="JAVDSB010000022">
    <property type="protein sequence ID" value="MDR6554977.1"/>
    <property type="molecule type" value="Genomic_DNA"/>
</dbReference>
<proteinExistence type="predicted"/>
<feature type="transmembrane region" description="Helical" evidence="1">
    <location>
        <begin position="47"/>
        <end position="69"/>
    </location>
</feature>
<keyword evidence="1" id="KW-0812">Transmembrane</keyword>